<sequence>MSRGPPASRLCFLSDLPTLAVGEKVRFLGCVLSYSTATACLELGHSHPPETQVTASVDIRLVLELINPELTRVGEWVNVLGYKTACRETGPAEKRMSASHGTIVEVQALRAWPTGPLDLARYEREGELWKS</sequence>
<dbReference type="GO" id="GO:0043047">
    <property type="term" value="F:single-stranded telomeric DNA binding"/>
    <property type="evidence" value="ECO:0007669"/>
    <property type="project" value="InterPro"/>
</dbReference>
<proteinExistence type="predicted"/>
<gene>
    <name evidence="1" type="ORF">NLU13_7473</name>
</gene>
<reference evidence="1" key="1">
    <citation type="submission" date="2022-10" db="EMBL/GenBank/DDBJ databases">
        <title>Determination and structural analysis of whole genome sequence of Sarocladium strictum F4-1.</title>
        <authorList>
            <person name="Hu L."/>
            <person name="Jiang Y."/>
        </authorList>
    </citation>
    <scope>NUCLEOTIDE SEQUENCE</scope>
    <source>
        <strain evidence="1">F4-1</strain>
    </source>
</reference>
<dbReference type="GO" id="GO:0016233">
    <property type="term" value="P:telomere capping"/>
    <property type="evidence" value="ECO:0007669"/>
    <property type="project" value="InterPro"/>
</dbReference>
<dbReference type="InterPro" id="IPR024222">
    <property type="entry name" value="Ten1_fungal"/>
</dbReference>
<comment type="caution">
    <text evidence="1">The sequence shown here is derived from an EMBL/GenBank/DDBJ whole genome shotgun (WGS) entry which is preliminary data.</text>
</comment>
<accession>A0AA39L5S3</accession>
<keyword evidence="2" id="KW-1185">Reference proteome</keyword>
<organism evidence="1 2">
    <name type="scientific">Sarocladium strictum</name>
    <name type="common">Black bundle disease fungus</name>
    <name type="synonym">Acremonium strictum</name>
    <dbReference type="NCBI Taxonomy" id="5046"/>
    <lineage>
        <taxon>Eukaryota</taxon>
        <taxon>Fungi</taxon>
        <taxon>Dikarya</taxon>
        <taxon>Ascomycota</taxon>
        <taxon>Pezizomycotina</taxon>
        <taxon>Sordariomycetes</taxon>
        <taxon>Hypocreomycetidae</taxon>
        <taxon>Hypocreales</taxon>
        <taxon>Sarocladiaceae</taxon>
        <taxon>Sarocladium</taxon>
    </lineage>
</organism>
<evidence type="ECO:0000313" key="1">
    <source>
        <dbReference type="EMBL" id="KAK0384995.1"/>
    </source>
</evidence>
<dbReference type="Proteomes" id="UP001175261">
    <property type="component" value="Unassembled WGS sequence"/>
</dbReference>
<dbReference type="EMBL" id="JAPDFR010000007">
    <property type="protein sequence ID" value="KAK0384995.1"/>
    <property type="molecule type" value="Genomic_DNA"/>
</dbReference>
<dbReference type="Gene3D" id="2.40.50.140">
    <property type="entry name" value="Nucleic acid-binding proteins"/>
    <property type="match status" value="1"/>
</dbReference>
<dbReference type="Pfam" id="PF12658">
    <property type="entry name" value="Ten1"/>
    <property type="match status" value="1"/>
</dbReference>
<dbReference type="InterPro" id="IPR012340">
    <property type="entry name" value="NA-bd_OB-fold"/>
</dbReference>
<dbReference type="GO" id="GO:1990879">
    <property type="term" value="C:CST complex"/>
    <property type="evidence" value="ECO:0007669"/>
    <property type="project" value="InterPro"/>
</dbReference>
<protein>
    <submittedName>
        <fullName evidence="1">Uncharacterized protein</fullName>
    </submittedName>
</protein>
<evidence type="ECO:0000313" key="2">
    <source>
        <dbReference type="Proteomes" id="UP001175261"/>
    </source>
</evidence>
<dbReference type="AlphaFoldDB" id="A0AA39L5S3"/>
<name>A0AA39L5S3_SARSR</name>